<dbReference type="Pfam" id="PF04641">
    <property type="entry name" value="Rtf2"/>
    <property type="match status" value="1"/>
</dbReference>
<protein>
    <recommendedName>
        <fullName evidence="1">Nitric oxide synthase-interacting protein</fullName>
    </recommendedName>
    <alternativeName>
        <fullName evidence="2">E3 ubiquitin-protein ligase NOSIP</fullName>
    </alternativeName>
    <alternativeName>
        <fullName evidence="3">RING-type E3 ubiquitin transferase NOSIP</fullName>
    </alternativeName>
</protein>
<sequence length="185" mass="20454">MKNEKSIVSKTSNAFTKTSVEPSSSVQRTSSSKVFDKNDKDLPSFWIPALTPQAKETKVKKPDSKVYCPMSNKPIKMKDLITVKFTPIADRDKKTSVISKKARWMCAVTHDTLGNSVPCAVLKPTGHVVTLECVDKIIRKNGMRHPVTDEVLKETDIIPLTRGGTGFASTNETLDSKAYRPVIMA</sequence>
<reference evidence="5" key="2">
    <citation type="submission" date="2025-08" db="UniProtKB">
        <authorList>
            <consortium name="Ensembl"/>
        </authorList>
    </citation>
    <scope>IDENTIFICATION</scope>
</reference>
<dbReference type="InParanoid" id="H2YSP6"/>
<dbReference type="Ensembl" id="ENSCSAVT00000008464.1">
    <property type="protein sequence ID" value="ENSCSAVP00000008356.1"/>
    <property type="gene ID" value="ENSCSAVG00000004971.1"/>
</dbReference>
<dbReference type="PANTHER" id="PTHR13063">
    <property type="entry name" value="ENOS INTERACTING PROTEIN"/>
    <property type="match status" value="1"/>
</dbReference>
<reference evidence="6" key="1">
    <citation type="submission" date="2003-08" db="EMBL/GenBank/DDBJ databases">
        <authorList>
            <person name="Birren B."/>
            <person name="Nusbaum C."/>
            <person name="Abebe A."/>
            <person name="Abouelleil A."/>
            <person name="Adekoya E."/>
            <person name="Ait-zahra M."/>
            <person name="Allen N."/>
            <person name="Allen T."/>
            <person name="An P."/>
            <person name="Anderson M."/>
            <person name="Anderson S."/>
            <person name="Arachchi H."/>
            <person name="Armbruster J."/>
            <person name="Bachantsang P."/>
            <person name="Baldwin J."/>
            <person name="Barry A."/>
            <person name="Bayul T."/>
            <person name="Blitshsteyn B."/>
            <person name="Bloom T."/>
            <person name="Blye J."/>
            <person name="Boguslavskiy L."/>
            <person name="Borowsky M."/>
            <person name="Boukhgalter B."/>
            <person name="Brunache A."/>
            <person name="Butler J."/>
            <person name="Calixte N."/>
            <person name="Calvo S."/>
            <person name="Camarata J."/>
            <person name="Campo K."/>
            <person name="Chang J."/>
            <person name="Cheshatsang Y."/>
            <person name="Citroen M."/>
            <person name="Collymore A."/>
            <person name="Considine T."/>
            <person name="Cook A."/>
            <person name="Cooke P."/>
            <person name="Corum B."/>
            <person name="Cuomo C."/>
            <person name="David R."/>
            <person name="Dawoe T."/>
            <person name="Degray S."/>
            <person name="Dodge S."/>
            <person name="Dooley K."/>
            <person name="Dorje P."/>
            <person name="Dorjee K."/>
            <person name="Dorris L."/>
            <person name="Duffey N."/>
            <person name="Dupes A."/>
            <person name="Elkins T."/>
            <person name="Engels R."/>
            <person name="Erickson J."/>
            <person name="Farina A."/>
            <person name="Faro S."/>
            <person name="Ferreira P."/>
            <person name="Fischer H."/>
            <person name="Fitzgerald M."/>
            <person name="Foley K."/>
            <person name="Gage D."/>
            <person name="Galagan J."/>
            <person name="Gearin G."/>
            <person name="Gnerre S."/>
            <person name="Gnirke A."/>
            <person name="Goyette A."/>
            <person name="Graham J."/>
            <person name="Grandbois E."/>
            <person name="Gyaltsen K."/>
            <person name="Hafez N."/>
            <person name="Hagopian D."/>
            <person name="Hagos B."/>
            <person name="Hall J."/>
            <person name="Hatcher B."/>
            <person name="Heller A."/>
            <person name="Higgins H."/>
            <person name="Honan T."/>
            <person name="Horn A."/>
            <person name="Houde N."/>
            <person name="Hughes L."/>
            <person name="Hulme W."/>
            <person name="Husby E."/>
            <person name="Iliev I."/>
            <person name="Jaffe D."/>
            <person name="Jones C."/>
            <person name="Kamal M."/>
            <person name="Kamat A."/>
            <person name="Kamvysselis M."/>
            <person name="Karlsson E."/>
            <person name="Kells C."/>
            <person name="Kieu A."/>
            <person name="Kisner P."/>
            <person name="Kodira C."/>
            <person name="Kulbokas E."/>
            <person name="Labutti K."/>
            <person name="Lama D."/>
            <person name="Landers T."/>
            <person name="Leger J."/>
            <person name="Levine S."/>
            <person name="Lewis D."/>
            <person name="Lewis T."/>
            <person name="Lindblad-toh K."/>
            <person name="Liu X."/>
            <person name="Lokyitsang T."/>
            <person name="Lokyitsang Y."/>
            <person name="Lucien O."/>
            <person name="Lui A."/>
            <person name="Ma L.J."/>
            <person name="Mabbitt R."/>
            <person name="Macdonald J."/>
            <person name="Maclean C."/>
            <person name="Major J."/>
            <person name="Manning J."/>
            <person name="Marabella R."/>
            <person name="Maru K."/>
            <person name="Matthews C."/>
            <person name="Mauceli E."/>
            <person name="Mccarthy M."/>
            <person name="Mcdonough S."/>
            <person name="Mcghee T."/>
            <person name="Meldrim J."/>
            <person name="Meneus L."/>
            <person name="Mesirov J."/>
            <person name="Mihalev A."/>
            <person name="Mihova T."/>
            <person name="Mikkelsen T."/>
            <person name="Mlenga V."/>
            <person name="Moru K."/>
            <person name="Mozes J."/>
            <person name="Mulrain L."/>
            <person name="Munson G."/>
            <person name="Naylor J."/>
            <person name="Newes C."/>
            <person name="Nguyen C."/>
            <person name="Nguyen N."/>
            <person name="Nguyen T."/>
            <person name="Nicol R."/>
            <person name="Nielsen C."/>
            <person name="Nizzari M."/>
            <person name="Norbu C."/>
            <person name="Norbu N."/>
            <person name="O'donnell P."/>
            <person name="Okoawo O."/>
            <person name="O'leary S."/>
            <person name="Omotosho B."/>
            <person name="O'neill K."/>
            <person name="Osman S."/>
            <person name="Parker S."/>
            <person name="Perrin D."/>
            <person name="Phunkhang P."/>
            <person name="Piqani B."/>
            <person name="Purcell S."/>
            <person name="Rachupka T."/>
            <person name="Ramasamy U."/>
            <person name="Rameau R."/>
            <person name="Ray V."/>
            <person name="Raymond C."/>
            <person name="Retta R."/>
            <person name="Richardson S."/>
            <person name="Rise C."/>
            <person name="Rodriguez J."/>
            <person name="Rogers J."/>
            <person name="Rogov P."/>
            <person name="Rutman M."/>
            <person name="Schupbach R."/>
            <person name="Seaman C."/>
            <person name="Settipalli S."/>
            <person name="Sharpe T."/>
            <person name="Sheridan J."/>
            <person name="Sherpa N."/>
            <person name="Shi J."/>
            <person name="Smirnov S."/>
            <person name="Smith C."/>
            <person name="Sougnez C."/>
            <person name="Spencer B."/>
            <person name="Stalker J."/>
            <person name="Stange-thomann N."/>
            <person name="Stavropoulos S."/>
            <person name="Stetson K."/>
            <person name="Stone C."/>
            <person name="Stone S."/>
            <person name="Stubbs M."/>
            <person name="Talamas J."/>
            <person name="Tchuinga P."/>
            <person name="Tenzing P."/>
            <person name="Tesfaye S."/>
            <person name="Theodore J."/>
            <person name="Thoulutsang Y."/>
            <person name="Topham K."/>
            <person name="Towey S."/>
            <person name="Tsamla T."/>
            <person name="Tsomo N."/>
            <person name="Vallee D."/>
            <person name="Vassiliev H."/>
            <person name="Venkataraman V."/>
            <person name="Vinson J."/>
            <person name="Vo A."/>
            <person name="Wade C."/>
            <person name="Wang S."/>
            <person name="Wangchuk T."/>
            <person name="Wangdi T."/>
            <person name="Whittaker C."/>
            <person name="Wilkinson J."/>
            <person name="Wu Y."/>
            <person name="Wyman D."/>
            <person name="Yadav S."/>
            <person name="Yang S."/>
            <person name="Yang X."/>
            <person name="Yeager S."/>
            <person name="Yee E."/>
            <person name="Young G."/>
            <person name="Zainoun J."/>
            <person name="Zembeck L."/>
            <person name="Zimmer A."/>
            <person name="Zody M."/>
            <person name="Lander E."/>
        </authorList>
    </citation>
    <scope>NUCLEOTIDE SEQUENCE [LARGE SCALE GENOMIC DNA]</scope>
</reference>
<accession>H2YSP6</accession>
<dbReference type="eggNOG" id="KOG3039">
    <property type="taxonomic scope" value="Eukaryota"/>
</dbReference>
<dbReference type="Proteomes" id="UP000007875">
    <property type="component" value="Unassembled WGS sequence"/>
</dbReference>
<keyword evidence="6" id="KW-1185">Reference proteome</keyword>
<dbReference type="AlphaFoldDB" id="H2YSP6"/>
<evidence type="ECO:0000256" key="4">
    <source>
        <dbReference type="SAM" id="MobiDB-lite"/>
    </source>
</evidence>
<dbReference type="CDD" id="cd16662">
    <property type="entry name" value="RING-Ubox2_NOSIP"/>
    <property type="match status" value="1"/>
</dbReference>
<dbReference type="InterPro" id="IPR016818">
    <property type="entry name" value="NOSIP"/>
</dbReference>
<dbReference type="FunCoup" id="H2YSP6">
    <property type="interactions" value="362"/>
</dbReference>
<name>H2YSP6_CIOSA</name>
<feature type="region of interest" description="Disordered" evidence="4">
    <location>
        <begin position="1"/>
        <end position="42"/>
    </location>
</feature>
<proteinExistence type="predicted"/>
<dbReference type="Gene3D" id="3.30.40.10">
    <property type="entry name" value="Zinc/RING finger domain, C3HC4 (zinc finger)"/>
    <property type="match status" value="1"/>
</dbReference>
<dbReference type="GO" id="GO:0005634">
    <property type="term" value="C:nucleus"/>
    <property type="evidence" value="ECO:0007669"/>
    <property type="project" value="TreeGrafter"/>
</dbReference>
<evidence type="ECO:0000256" key="3">
    <source>
        <dbReference type="ARBA" id="ARBA00032934"/>
    </source>
</evidence>
<feature type="compositionally biased region" description="Low complexity" evidence="4">
    <location>
        <begin position="19"/>
        <end position="33"/>
    </location>
</feature>
<evidence type="ECO:0000313" key="5">
    <source>
        <dbReference type="Ensembl" id="ENSCSAVP00000008356.1"/>
    </source>
</evidence>
<dbReference type="SUPFAM" id="SSF57850">
    <property type="entry name" value="RING/U-box"/>
    <property type="match status" value="1"/>
</dbReference>
<feature type="compositionally biased region" description="Polar residues" evidence="4">
    <location>
        <begin position="8"/>
        <end position="18"/>
    </location>
</feature>
<evidence type="ECO:0000256" key="1">
    <source>
        <dbReference type="ARBA" id="ARBA00016935"/>
    </source>
</evidence>
<dbReference type="InterPro" id="IPR013083">
    <property type="entry name" value="Znf_RING/FYVE/PHD"/>
</dbReference>
<organism evidence="5 6">
    <name type="scientific">Ciona savignyi</name>
    <name type="common">Pacific transparent sea squirt</name>
    <dbReference type="NCBI Taxonomy" id="51511"/>
    <lineage>
        <taxon>Eukaryota</taxon>
        <taxon>Metazoa</taxon>
        <taxon>Chordata</taxon>
        <taxon>Tunicata</taxon>
        <taxon>Ascidiacea</taxon>
        <taxon>Phlebobranchia</taxon>
        <taxon>Cionidae</taxon>
        <taxon>Ciona</taxon>
    </lineage>
</organism>
<evidence type="ECO:0000313" key="6">
    <source>
        <dbReference type="Proteomes" id="UP000007875"/>
    </source>
</evidence>
<dbReference type="STRING" id="51511.ENSCSAVP00000008356"/>
<dbReference type="PANTHER" id="PTHR13063:SF10">
    <property type="entry name" value="NITRIC OXIDE SYNTHASE-INTERACTING PROTEIN"/>
    <property type="match status" value="1"/>
</dbReference>
<dbReference type="OMA" id="ISKKARW"/>
<dbReference type="HOGENOM" id="CLU_053742_0_0_1"/>
<dbReference type="GeneTree" id="ENSGT00390000015505"/>
<dbReference type="GO" id="GO:0061630">
    <property type="term" value="F:ubiquitin protein ligase activity"/>
    <property type="evidence" value="ECO:0007669"/>
    <property type="project" value="InterPro"/>
</dbReference>
<evidence type="ECO:0000256" key="2">
    <source>
        <dbReference type="ARBA" id="ARBA00029661"/>
    </source>
</evidence>
<reference evidence="5" key="3">
    <citation type="submission" date="2025-09" db="UniProtKB">
        <authorList>
            <consortium name="Ensembl"/>
        </authorList>
    </citation>
    <scope>IDENTIFICATION</scope>
</reference>